<organism evidence="5 6">
    <name type="scientific">Chthonomonas calidirosea (strain DSM 23976 / ICMP 18418 / T49)</name>
    <dbReference type="NCBI Taxonomy" id="1303518"/>
    <lineage>
        <taxon>Bacteria</taxon>
        <taxon>Bacillati</taxon>
        <taxon>Armatimonadota</taxon>
        <taxon>Chthonomonadia</taxon>
        <taxon>Chthonomonadales</taxon>
        <taxon>Chthonomonadaceae</taxon>
        <taxon>Chthonomonas</taxon>
    </lineage>
</organism>
<dbReference type="Gene3D" id="3.20.20.150">
    <property type="entry name" value="Divalent-metal-dependent TIM barrel enzymes"/>
    <property type="match status" value="1"/>
</dbReference>
<dbReference type="PATRIC" id="fig|1303518.3.peg.163"/>
<gene>
    <name evidence="5" type="ORF">CCALI_00161</name>
</gene>
<reference evidence="6" key="1">
    <citation type="submission" date="2013-03" db="EMBL/GenBank/DDBJ databases">
        <title>Genome sequence of Chthonomonas calidirosea, the first sequenced genome from the Armatimonadetes phylum (formally candidate division OP10).</title>
        <authorList>
            <person name="Lee K.C.Y."/>
            <person name="Morgan X.C."/>
            <person name="Dunfield P.F."/>
            <person name="Tamas I."/>
            <person name="Houghton K.M."/>
            <person name="Vyssotski M."/>
            <person name="Ryan J.L.J."/>
            <person name="Lagutin K."/>
            <person name="McDonald I.R."/>
            <person name="Stott M.B."/>
        </authorList>
    </citation>
    <scope>NUCLEOTIDE SEQUENCE [LARGE SCALE GENOMIC DNA]</scope>
    <source>
        <strain evidence="6">DSM 23976 / ICMP 18418 / T49</strain>
    </source>
</reference>
<proteinExistence type="inferred from homology"/>
<dbReference type="GO" id="GO:0008903">
    <property type="term" value="F:hydroxypyruvate isomerase activity"/>
    <property type="evidence" value="ECO:0007669"/>
    <property type="project" value="UniProtKB-EC"/>
</dbReference>
<evidence type="ECO:0000313" key="5">
    <source>
        <dbReference type="EMBL" id="CCW33999.1"/>
    </source>
</evidence>
<dbReference type="InterPro" id="IPR013022">
    <property type="entry name" value="Xyl_isomerase-like_TIM-brl"/>
</dbReference>
<evidence type="ECO:0000259" key="4">
    <source>
        <dbReference type="Pfam" id="PF01261"/>
    </source>
</evidence>
<dbReference type="InterPro" id="IPR036237">
    <property type="entry name" value="Xyl_isomerase-like_sf"/>
</dbReference>
<dbReference type="InterPro" id="IPR050417">
    <property type="entry name" value="Sugar_Epim/Isomerase"/>
</dbReference>
<dbReference type="EC" id="5.3.1.22" evidence="5"/>
<dbReference type="InterPro" id="IPR026040">
    <property type="entry name" value="HyI-like"/>
</dbReference>
<dbReference type="PANTHER" id="PTHR43489:SF3">
    <property type="entry name" value="XYLOSE ISOMERASE DOMAIN PROTEIN TIM BARREL"/>
    <property type="match status" value="1"/>
</dbReference>
<dbReference type="KEGG" id="ccz:CCALI_00161"/>
<sequence>MGTIKQSLAWWGFARSIEPEKLIAEAKRIGYAGVEMCPQELWPKVVDAGLRIVTMGGHKSLTDGLNRRENHDRIERELKDNIELAVKWDIPSLIVFSGNRGGISDEEGLTNTVDGLRRVAKTAEEAGVTLVLELLNSKVDHPDYQCDHTAWGVEVCRRVGSPRVKLLYDIYHMQIMEGDIIRTIKNHIEHIGHFHTAGNPGRHEIDDSQELYYPAIMRAIAETNYDGYVGQEFTPTRDAVASLEQAYRICNV</sequence>
<dbReference type="PIRSF" id="PIRSF006241">
    <property type="entry name" value="HyI"/>
    <property type="match status" value="1"/>
</dbReference>
<evidence type="ECO:0000256" key="3">
    <source>
        <dbReference type="PIRSR" id="PIRSR006241-50"/>
    </source>
</evidence>
<dbReference type="eggNOG" id="COG3622">
    <property type="taxonomic scope" value="Bacteria"/>
</dbReference>
<keyword evidence="1 2" id="KW-0413">Isomerase</keyword>
<accession>S0ESA6</accession>
<feature type="active site" description="Proton donor/acceptor" evidence="3">
    <location>
        <position position="232"/>
    </location>
</feature>
<dbReference type="SUPFAM" id="SSF51658">
    <property type="entry name" value="Xylose isomerase-like"/>
    <property type="match status" value="1"/>
</dbReference>
<dbReference type="PANTHER" id="PTHR43489">
    <property type="entry name" value="ISOMERASE"/>
    <property type="match status" value="1"/>
</dbReference>
<evidence type="ECO:0000313" key="6">
    <source>
        <dbReference type="Proteomes" id="UP000014227"/>
    </source>
</evidence>
<feature type="domain" description="Xylose isomerase-like TIM barrel" evidence="4">
    <location>
        <begin position="24"/>
        <end position="236"/>
    </location>
</feature>
<dbReference type="AlphaFoldDB" id="S0ESA6"/>
<keyword evidence="6" id="KW-1185">Reference proteome</keyword>
<name>S0ESA6_CHTCT</name>
<dbReference type="HOGENOM" id="CLU_050006_3_0_0"/>
<evidence type="ECO:0000256" key="1">
    <source>
        <dbReference type="ARBA" id="ARBA00023235"/>
    </source>
</evidence>
<comment type="similarity">
    <text evidence="2">Belongs to the hyi family.</text>
</comment>
<dbReference type="Pfam" id="PF01261">
    <property type="entry name" value="AP_endonuc_2"/>
    <property type="match status" value="1"/>
</dbReference>
<dbReference type="InParanoid" id="S0ESA6"/>
<protein>
    <submittedName>
        <fullName evidence="5">Hydroxypyruvate isomerase</fullName>
        <ecNumber evidence="5">5.3.1.22</ecNumber>
    </submittedName>
</protein>
<dbReference type="RefSeq" id="WP_016481563.1">
    <property type="nucleotide sequence ID" value="NC_021487.1"/>
</dbReference>
<dbReference type="STRING" id="454171.CP488_00996"/>
<keyword evidence="5" id="KW-0670">Pyruvate</keyword>
<feature type="active site" description="Proton donor/acceptor" evidence="3">
    <location>
        <position position="133"/>
    </location>
</feature>
<dbReference type="OrthoDB" id="9786584at2"/>
<dbReference type="Proteomes" id="UP000014227">
    <property type="component" value="Chromosome I"/>
</dbReference>
<evidence type="ECO:0000256" key="2">
    <source>
        <dbReference type="PIRNR" id="PIRNR006241"/>
    </source>
</evidence>
<dbReference type="EMBL" id="HF951689">
    <property type="protein sequence ID" value="CCW33999.1"/>
    <property type="molecule type" value="Genomic_DNA"/>
</dbReference>